<organism evidence="4">
    <name type="scientific">Solanum lycopersicum</name>
    <name type="common">Tomato</name>
    <name type="synonym">Lycopersicon esculentum</name>
    <dbReference type="NCBI Taxonomy" id="4081"/>
    <lineage>
        <taxon>Eukaryota</taxon>
        <taxon>Viridiplantae</taxon>
        <taxon>Streptophyta</taxon>
        <taxon>Embryophyta</taxon>
        <taxon>Tracheophyta</taxon>
        <taxon>Spermatophyta</taxon>
        <taxon>Magnoliopsida</taxon>
        <taxon>eudicotyledons</taxon>
        <taxon>Gunneridae</taxon>
        <taxon>Pentapetalae</taxon>
        <taxon>asterids</taxon>
        <taxon>lamiids</taxon>
        <taxon>Solanales</taxon>
        <taxon>Solanaceae</taxon>
        <taxon>Solanoideae</taxon>
        <taxon>Solaneae</taxon>
        <taxon>Solanum</taxon>
        <taxon>Solanum subgen. Lycopersicon</taxon>
    </lineage>
</organism>
<evidence type="ECO:0000313" key="5">
    <source>
        <dbReference type="Proteomes" id="UP000004994"/>
    </source>
</evidence>
<dbReference type="Gramene" id="Solyc05g054170.3.1">
    <property type="protein sequence ID" value="Solyc05g054170.3.1.1"/>
    <property type="gene ID" value="Solyc05g054170.3"/>
</dbReference>
<keyword evidence="1" id="KW-0805">Transcription regulation</keyword>
<dbReference type="FunCoup" id="A0A3Q7GMC0">
    <property type="interactions" value="23"/>
</dbReference>
<sequence>MRASQIPQSSGGVHKLCHQPTANFEQYYSPYHVVNNNSSDTSSSGTQLSYQTQNDKFFTLDSLPDAGYVSYDSPPAVSVSSNWSPFSPQCSQSYISDQHHSSDNTYGSPLSGCSVINDGNELKHVLREMANNLLGPGFDIDEDSSCSFNGEVSKPSKWNRVLEIAPSLDMKELLLACAEAISDVEVTARDAQMNVLEQKVSDADVTARDALMNVLEQKVSVSGEPMQRLSAYMLEGLKARIYSSGSNIYKMLKCKEPTGSELISYMQVLYHICPYYRFAYTSANVVIEEAMRNESRIHIIDFQIAQGSQWVFLMQNLARRPGGPPSVHITGVDDSQSAHARGGGLHLVGERLAKAAASCGVPFEFHAAAISGCEVHLENLQMRHGEALAVNFPYVLHHMPDESVTTVNHRDRLLRLVKSLSPEIVTLVEQESNTNTSAFLPRFRETLDYYTAMFESIAAGRPGDDKQRINAEAHCVARDIVNIIACEGADRVERHEVFGKWSMRLTMAGFTPCPLSPSVGEAINGVLKEFSPNYRLAESKGALYLGWKNRALATSSAWR</sequence>
<proteinExistence type="inferred from homology"/>
<keyword evidence="2" id="KW-0804">Transcription</keyword>
<dbReference type="Pfam" id="PF03514">
    <property type="entry name" value="GRAS"/>
    <property type="match status" value="1"/>
</dbReference>
<dbReference type="AlphaFoldDB" id="A0A3Q7GMC0"/>
<keyword evidence="5" id="KW-1185">Reference proteome</keyword>
<feature type="region of interest" description="VHIID" evidence="3">
    <location>
        <begin position="266"/>
        <end position="331"/>
    </location>
</feature>
<dbReference type="InParanoid" id="A0A3Q7GMC0"/>
<dbReference type="KEGG" id="sly:101247427"/>
<dbReference type="GeneID" id="101247427"/>
<dbReference type="PANTHER" id="PTHR31636">
    <property type="entry name" value="OSJNBA0084A10.13 PROTEIN-RELATED"/>
    <property type="match status" value="1"/>
</dbReference>
<accession>A0A3Q7GMC0</accession>
<dbReference type="GO" id="GO:0043565">
    <property type="term" value="F:sequence-specific DNA binding"/>
    <property type="evidence" value="ECO:0000318"/>
    <property type="project" value="GO_Central"/>
</dbReference>
<evidence type="ECO:0000313" key="4">
    <source>
        <dbReference type="EnsemblPlants" id="Solyc05g054170.3.1.1"/>
    </source>
</evidence>
<dbReference type="OMA" id="ASIHRLY"/>
<reference evidence="4" key="2">
    <citation type="submission" date="2019-01" db="UniProtKB">
        <authorList>
            <consortium name="EnsemblPlants"/>
        </authorList>
    </citation>
    <scope>IDENTIFICATION</scope>
    <source>
        <strain evidence="4">cv. Heinz 1706</strain>
    </source>
</reference>
<feature type="short sequence motif" description="LxCxE motif" evidence="3">
    <location>
        <begin position="175"/>
        <end position="179"/>
    </location>
</feature>
<dbReference type="SMR" id="A0A3Q7GMC0"/>
<evidence type="ECO:0000256" key="1">
    <source>
        <dbReference type="ARBA" id="ARBA00023015"/>
    </source>
</evidence>
<protein>
    <submittedName>
        <fullName evidence="4">Uncharacterized protein</fullName>
    </submittedName>
</protein>
<evidence type="ECO:0000256" key="2">
    <source>
        <dbReference type="ARBA" id="ARBA00023163"/>
    </source>
</evidence>
<feature type="region of interest" description="Leucine repeat II (LRII)" evidence="3">
    <location>
        <begin position="347"/>
        <end position="379"/>
    </location>
</feature>
<reference evidence="4" key="1">
    <citation type="journal article" date="2012" name="Nature">
        <title>The tomato genome sequence provides insights into fleshy fruit evolution.</title>
        <authorList>
            <consortium name="Tomato Genome Consortium"/>
        </authorList>
    </citation>
    <scope>NUCLEOTIDE SEQUENCE [LARGE SCALE GENOMIC DNA]</scope>
    <source>
        <strain evidence="4">cv. Heinz 1706</strain>
    </source>
</reference>
<gene>
    <name evidence="4" type="primary">LOC101247427</name>
</gene>
<comment type="similarity">
    <text evidence="3">Belongs to the GRAS family.</text>
</comment>
<feature type="region of interest" description="SAW" evidence="3">
    <location>
        <begin position="485"/>
        <end position="559"/>
    </location>
</feature>
<dbReference type="PaxDb" id="4081-Solyc05g054170.2.1"/>
<feature type="short sequence motif" description="VHIID" evidence="3">
    <location>
        <begin position="297"/>
        <end position="301"/>
    </location>
</feature>
<dbReference type="GO" id="GO:0005634">
    <property type="term" value="C:nucleus"/>
    <property type="evidence" value="ECO:0000318"/>
    <property type="project" value="GO_Central"/>
</dbReference>
<dbReference type="InterPro" id="IPR005202">
    <property type="entry name" value="TF_GRAS"/>
</dbReference>
<dbReference type="Proteomes" id="UP000004994">
    <property type="component" value="Chromosome 5"/>
</dbReference>
<comment type="caution">
    <text evidence="3">Lacks conserved residue(s) required for the propagation of feature annotation.</text>
</comment>
<dbReference type="GO" id="GO:0006355">
    <property type="term" value="P:regulation of DNA-templated transcription"/>
    <property type="evidence" value="ECO:0000318"/>
    <property type="project" value="GO_Central"/>
</dbReference>
<dbReference type="EnsemblPlants" id="Solyc05g054170.3.1">
    <property type="protein sequence ID" value="Solyc05g054170.3.1.1"/>
    <property type="gene ID" value="Solyc05g054170.3"/>
</dbReference>
<dbReference type="RefSeq" id="XP_004239821.1">
    <property type="nucleotide sequence ID" value="XM_004239773.5"/>
</dbReference>
<name>A0A3Q7GMC0_SOLLC</name>
<dbReference type="RefSeq" id="XP_069154662.1">
    <property type="nucleotide sequence ID" value="XM_069298561.1"/>
</dbReference>
<dbReference type="RefSeq" id="XP_010321394.1">
    <property type="nucleotide sequence ID" value="XM_010323092.4"/>
</dbReference>
<dbReference type="STRING" id="4081.A0A3Q7GMC0"/>
<dbReference type="GO" id="GO:0003700">
    <property type="term" value="F:DNA-binding transcription factor activity"/>
    <property type="evidence" value="ECO:0000318"/>
    <property type="project" value="GO_Central"/>
</dbReference>
<dbReference type="RefSeq" id="XP_069154661.1">
    <property type="nucleotide sequence ID" value="XM_069298560.1"/>
</dbReference>
<dbReference type="OrthoDB" id="593669at2759"/>
<evidence type="ECO:0000256" key="3">
    <source>
        <dbReference type="PROSITE-ProRule" id="PRU01191"/>
    </source>
</evidence>
<dbReference type="PROSITE" id="PS50985">
    <property type="entry name" value="GRAS"/>
    <property type="match status" value="1"/>
</dbReference>
<dbReference type="RefSeq" id="XP_004239819.1">
    <property type="nucleotide sequence ID" value="XM_004239771.4"/>
</dbReference>